<proteinExistence type="predicted"/>
<accession>A0A3G1A466</accession>
<sequence length="43" mass="4793">MGDGFGKEREKGNEKRLVFLADGHAVYRLLGPLRVPPFLTLPP</sequence>
<dbReference type="KEGG" id="tcb:TCARB_0031"/>
<dbReference type="EMBL" id="CP007493">
    <property type="protein sequence ID" value="AJB41109.1"/>
    <property type="molecule type" value="Genomic_DNA"/>
</dbReference>
<dbReference type="Proteomes" id="UP000266720">
    <property type="component" value="Chromosome"/>
</dbReference>
<protein>
    <submittedName>
        <fullName evidence="1">Uncharacterized protein</fullName>
    </submittedName>
</protein>
<organism evidence="1 2">
    <name type="scientific">Thermofilum adornatum 1505</name>
    <dbReference type="NCBI Taxonomy" id="697581"/>
    <lineage>
        <taxon>Archaea</taxon>
        <taxon>Thermoproteota</taxon>
        <taxon>Thermoprotei</taxon>
        <taxon>Thermofilales</taxon>
        <taxon>Thermofilaceae</taxon>
        <taxon>Thermofilum</taxon>
    </lineage>
</organism>
<evidence type="ECO:0000313" key="1">
    <source>
        <dbReference type="EMBL" id="AJB41109.1"/>
    </source>
</evidence>
<dbReference type="AlphaFoldDB" id="A0A3G1A466"/>
<name>A0A3G1A466_9CREN</name>
<gene>
    <name evidence="1" type="ORF">TCARB_0031</name>
</gene>
<reference evidence="2" key="1">
    <citation type="book" date="2010" name="EXTREMOPHILES" publisher="0:0-0">
        <title>Complete genome sequences of ten hyperthermophilic archaea reveal their metabolic capabilities and possible ecological roles.</title>
        <editorList>
            <person name="?"/>
        </editorList>
        <authorList>
            <person name="Ravin N.V."/>
            <person name="Mardanov A.V."/>
            <person name="Bonch-Osmolovskaya E.A."/>
            <person name="Skryabin K.G."/>
        </authorList>
    </citation>
    <scope>NUCLEOTIDE SEQUENCE [LARGE SCALE GENOMIC DNA]</scope>
    <source>
        <strain evidence="2">1505</strain>
    </source>
</reference>
<evidence type="ECO:0000313" key="2">
    <source>
        <dbReference type="Proteomes" id="UP000266720"/>
    </source>
</evidence>